<gene>
    <name evidence="4" type="ORF">BGE01nite_54350</name>
</gene>
<evidence type="ECO:0000256" key="2">
    <source>
        <dbReference type="ARBA" id="ARBA00023004"/>
    </source>
</evidence>
<evidence type="ECO:0000313" key="5">
    <source>
        <dbReference type="Proteomes" id="UP000321577"/>
    </source>
</evidence>
<dbReference type="AlphaFoldDB" id="A0A512MHE2"/>
<keyword evidence="1" id="KW-0479">Metal-binding</keyword>
<dbReference type="PANTHER" id="PTHR35303">
    <property type="entry name" value="OS02G0197800 PROTEIN"/>
    <property type="match status" value="1"/>
</dbReference>
<accession>A0A512MHE2</accession>
<dbReference type="GO" id="GO:0046872">
    <property type="term" value="F:metal ion binding"/>
    <property type="evidence" value="ECO:0007669"/>
    <property type="project" value="UniProtKB-KW"/>
</dbReference>
<reference evidence="4 5" key="1">
    <citation type="submission" date="2019-07" db="EMBL/GenBank/DDBJ databases">
        <title>Whole genome shotgun sequence of Brevifollis gellanilyticus NBRC 108608.</title>
        <authorList>
            <person name="Hosoyama A."/>
            <person name="Uohara A."/>
            <person name="Ohji S."/>
            <person name="Ichikawa N."/>
        </authorList>
    </citation>
    <scope>NUCLEOTIDE SEQUENCE [LARGE SCALE GENOMIC DNA]</scope>
    <source>
        <strain evidence="4 5">NBRC 108608</strain>
    </source>
</reference>
<evidence type="ECO:0000256" key="1">
    <source>
        <dbReference type="ARBA" id="ARBA00022723"/>
    </source>
</evidence>
<evidence type="ECO:0000259" key="3">
    <source>
        <dbReference type="Pfam" id="PF06155"/>
    </source>
</evidence>
<sequence length="104" mass="11381">MNRLDRIELIGNEVALLWADGTEQYILMERLRAASPSAENTGERDLVGRKFGGTDQKAYPGVTVRGWKPVGGYALQFDFSDGHNTGLYTFDYLKHLGAGGEAAS</sequence>
<evidence type="ECO:0000313" key="4">
    <source>
        <dbReference type="EMBL" id="GEP46144.1"/>
    </source>
</evidence>
<dbReference type="Pfam" id="PF06155">
    <property type="entry name" value="GBBH-like_N"/>
    <property type="match status" value="1"/>
</dbReference>
<comment type="caution">
    <text evidence="4">The sequence shown here is derived from an EMBL/GenBank/DDBJ whole genome shotgun (WGS) entry which is preliminary data.</text>
</comment>
<dbReference type="RefSeq" id="WP_146855742.1">
    <property type="nucleotide sequence ID" value="NZ_BKAG01000073.1"/>
</dbReference>
<protein>
    <recommendedName>
        <fullName evidence="3">Gamma-butyrobetaine hydroxylase-like N-terminal domain-containing protein</fullName>
    </recommendedName>
</protein>
<dbReference type="EMBL" id="BKAG01000073">
    <property type="protein sequence ID" value="GEP46144.1"/>
    <property type="molecule type" value="Genomic_DNA"/>
</dbReference>
<dbReference type="Proteomes" id="UP000321577">
    <property type="component" value="Unassembled WGS sequence"/>
</dbReference>
<dbReference type="OrthoDB" id="9794178at2"/>
<dbReference type="Gene3D" id="3.30.2020.30">
    <property type="match status" value="1"/>
</dbReference>
<dbReference type="InterPro" id="IPR010376">
    <property type="entry name" value="GBBH-like_N"/>
</dbReference>
<dbReference type="InterPro" id="IPR038492">
    <property type="entry name" value="GBBH-like_N_sf"/>
</dbReference>
<organism evidence="4 5">
    <name type="scientific">Brevifollis gellanilyticus</name>
    <dbReference type="NCBI Taxonomy" id="748831"/>
    <lineage>
        <taxon>Bacteria</taxon>
        <taxon>Pseudomonadati</taxon>
        <taxon>Verrucomicrobiota</taxon>
        <taxon>Verrucomicrobiia</taxon>
        <taxon>Verrucomicrobiales</taxon>
        <taxon>Verrucomicrobiaceae</taxon>
    </lineage>
</organism>
<keyword evidence="5" id="KW-1185">Reference proteome</keyword>
<proteinExistence type="predicted"/>
<feature type="domain" description="Gamma-butyrobetaine hydroxylase-like N-terminal" evidence="3">
    <location>
        <begin position="12"/>
        <end position="93"/>
    </location>
</feature>
<name>A0A512MHE2_9BACT</name>
<keyword evidence="2" id="KW-0408">Iron</keyword>